<feature type="coiled-coil region" evidence="1">
    <location>
        <begin position="489"/>
        <end position="588"/>
    </location>
</feature>
<sequence>LIYVLLQNDNLIVEIDTQEQIYFHLSDVSQNQIATSLEDQYYKNFSFYLQQTAFPVTLTIYVLNSDLQAQASLYESDSLQSISPDFVQQLNITSVTVNLYPILLSLNVDPSLEVNVLAKAGERTVLNSSFKDSFDFQVQNLQSWLLEFTILDQQFKLNLETGLLENLNVYQFKLLNITQDSCGLSEIYLNNTAVFQTQKCNFTAYVAAFEGLTDMKIVNDYQKIELQTKFEQKMKGFTQVIQNYKNQQSNLTEEVKEIENQDQFNLLKYCQLQNKELQMQIQSLNSQIDEDKRNLATRIEEVEKLQNEITQLKQHSEPTTENLNTDVMLTRIQELEDQMTRINAEHTSAIQQISSLIQENQKFNQTNEELANQILVLECDKMDRKEQVQIDLEEKQAQIVNLKDVIETLHTKIEQLQQQPDLVASKVHYLELQKSEQLQPALDKVHYLALESQTINNILVILAESRTKIEYLQRQLQNKSEINQQLLGHKDLEETSKTQIDQIAQLENLAMLQRTKLDQCERLFLDLEEQVKQLEAKVSQQNAENELLKQQFQPSFASFNESFSENEAQKLKSEIKKLKMQIQVQNQTQKMLDQQYKKQIDLSNQFVQGLNQKYLENQIQVVNQTQIQFLQDENNMLKVENEELRRKTQNKKEPKDVLEFKMQQIMIKYNEIASQNDQLVANIHLLNQKLQTTQQTKESEINKLKAKNKEAQEKYEREHTLRTKYEGIIWKE</sequence>
<evidence type="ECO:0000256" key="1">
    <source>
        <dbReference type="SAM" id="Coils"/>
    </source>
</evidence>
<organism evidence="2">
    <name type="scientific">Trepomonas sp. PC1</name>
    <dbReference type="NCBI Taxonomy" id="1076344"/>
    <lineage>
        <taxon>Eukaryota</taxon>
        <taxon>Metamonada</taxon>
        <taxon>Diplomonadida</taxon>
        <taxon>Hexamitidae</taxon>
        <taxon>Hexamitinae</taxon>
        <taxon>Trepomonas</taxon>
    </lineage>
</organism>
<dbReference type="AlphaFoldDB" id="A0A146K3Y0"/>
<dbReference type="EMBL" id="GDID01006387">
    <property type="protein sequence ID" value="JAP90219.1"/>
    <property type="molecule type" value="Transcribed_RNA"/>
</dbReference>
<reference evidence="2" key="1">
    <citation type="submission" date="2015-07" db="EMBL/GenBank/DDBJ databases">
        <title>Adaptation to a free-living lifestyle via gene acquisitions in the diplomonad Trepomonas sp. PC1.</title>
        <authorList>
            <person name="Xu F."/>
            <person name="Jerlstrom-Hultqvist J."/>
            <person name="Kolisko M."/>
            <person name="Simpson A.G.B."/>
            <person name="Roger A.J."/>
            <person name="Svard S.G."/>
            <person name="Andersson J.O."/>
        </authorList>
    </citation>
    <scope>NUCLEOTIDE SEQUENCE</scope>
    <source>
        <strain evidence="2">PC1</strain>
    </source>
</reference>
<gene>
    <name evidence="2" type="ORF">TPC1_30286</name>
</gene>
<feature type="coiled-coil region" evidence="1">
    <location>
        <begin position="234"/>
        <end position="419"/>
    </location>
</feature>
<feature type="coiled-coil region" evidence="1">
    <location>
        <begin position="676"/>
        <end position="721"/>
    </location>
</feature>
<proteinExistence type="predicted"/>
<evidence type="ECO:0000313" key="2">
    <source>
        <dbReference type="EMBL" id="JAP90219.1"/>
    </source>
</evidence>
<protein>
    <submittedName>
        <fullName evidence="2">Uncharacterized protein</fullName>
    </submittedName>
</protein>
<keyword evidence="1" id="KW-0175">Coiled coil</keyword>
<accession>A0A146K3Y0</accession>
<feature type="non-terminal residue" evidence="2">
    <location>
        <position position="1"/>
    </location>
</feature>
<name>A0A146K3Y0_9EUKA</name>